<dbReference type="PANTHER" id="PTHR33361">
    <property type="entry name" value="GLR0591 PROTEIN"/>
    <property type="match status" value="1"/>
</dbReference>
<dbReference type="Pfam" id="PF05960">
    <property type="entry name" value="DUF885"/>
    <property type="match status" value="1"/>
</dbReference>
<dbReference type="EMBL" id="JACHJQ010000002">
    <property type="protein sequence ID" value="MBB4906157.1"/>
    <property type="molecule type" value="Genomic_DNA"/>
</dbReference>
<evidence type="ECO:0000313" key="2">
    <source>
        <dbReference type="Proteomes" id="UP000520767"/>
    </source>
</evidence>
<dbReference type="InterPro" id="IPR010281">
    <property type="entry name" value="DUF885"/>
</dbReference>
<evidence type="ECO:0000313" key="1">
    <source>
        <dbReference type="EMBL" id="MBB4906157.1"/>
    </source>
</evidence>
<proteinExistence type="predicted"/>
<reference evidence="1 2" key="1">
    <citation type="submission" date="2020-08" db="EMBL/GenBank/DDBJ databases">
        <title>Genomic Encyclopedia of Type Strains, Phase III (KMG-III): the genomes of soil and plant-associated and newly described type strains.</title>
        <authorList>
            <person name="Whitman W."/>
        </authorList>
    </citation>
    <scope>NUCLEOTIDE SEQUENCE [LARGE SCALE GENOMIC DNA]</scope>
    <source>
        <strain evidence="1 2">CECT 8960</strain>
    </source>
</reference>
<gene>
    <name evidence="1" type="ORF">FHR82_002374</name>
</gene>
<name>A0A7W7Q3B6_9PSEU</name>
<dbReference type="Proteomes" id="UP000520767">
    <property type="component" value="Unassembled WGS sequence"/>
</dbReference>
<accession>A0A7W7Q3B6</accession>
<organism evidence="1 2">
    <name type="scientific">Actinophytocola algeriensis</name>
    <dbReference type="NCBI Taxonomy" id="1768010"/>
    <lineage>
        <taxon>Bacteria</taxon>
        <taxon>Bacillati</taxon>
        <taxon>Actinomycetota</taxon>
        <taxon>Actinomycetes</taxon>
        <taxon>Pseudonocardiales</taxon>
        <taxon>Pseudonocardiaceae</taxon>
    </lineage>
</organism>
<protein>
    <recommendedName>
        <fullName evidence="3">DUF885 domain-containing protein</fullName>
    </recommendedName>
</protein>
<keyword evidence="2" id="KW-1185">Reference proteome</keyword>
<dbReference type="AlphaFoldDB" id="A0A7W7Q3B6"/>
<dbReference type="PANTHER" id="PTHR33361:SF2">
    <property type="entry name" value="DUF885 DOMAIN-CONTAINING PROTEIN"/>
    <property type="match status" value="1"/>
</dbReference>
<comment type="caution">
    <text evidence="1">The sequence shown here is derived from an EMBL/GenBank/DDBJ whole genome shotgun (WGS) entry which is preliminary data.</text>
</comment>
<evidence type="ECO:0008006" key="3">
    <source>
        <dbReference type="Google" id="ProtNLM"/>
    </source>
</evidence>
<sequence>MSMQTATAAVSEVVEHIFERYPHVARRAGRHDPGTRVPVVEPIPVADLDRMLARLRRELAELPATADPELCADLDAAAHVLAGERFPAAELDRPFRGPREWLAATDVTDYPRGTHAPLADRMTALRDHLTRLPDLLTAAGDAIGPRLPAGERLCAVEQARAQALQLADVERQVALDHPGYAADGISAAATAASAACRAFADRVAATAPATALHGPELLDEFLRATQGLDQPVADLLDATLSEVDRVLAALAAVAARLGVADRFAAFDLLGGAVSDQPVTTALTGIMARLRDFWAAEDLVSVDTVVPLEVRRAPRLSGGALVEFGISAPLAQERQPHILWVPEPEGAEGRGEHLNDPMLEVIAVHEAFAGHYVQIEAASMGPSVLRVCVPWFPGLTEGWAHYVEELALEHGLAEGRPLLEVAQLRFALEAATRLAVYLSVHMGRMTFADAVTRAITLCGWSPERAAREVLIVVSDPVGAMYTLGKLRIRQWRERVAAPELKRFHDRLVRCGSAPLSTASRYHLDGHAAAGARSTSESSGVRS</sequence>